<sequence length="179" mass="19922">MKTAKLKTAEMLLVRDEFTSDYTTGKLYVNGKFFCYTVEDMVRTGEITLVKVPGLTAIPEGSYKIENTYSAKFGVMMLLVLNVRGFSGIRIHNGVSAQSTEGCIVASYTRLKNGKLVKDSAWKDLRDKLAGYDTIELKIKNGAVIRLTLLTLLLIGLGAYYLYQKGTFKQLSKVLSPAW</sequence>
<dbReference type="Pfam" id="PF18925">
    <property type="entry name" value="DUF5675"/>
    <property type="match status" value="1"/>
</dbReference>
<dbReference type="InterPro" id="IPR043732">
    <property type="entry name" value="DUF5675"/>
</dbReference>
<evidence type="ECO:0000313" key="4">
    <source>
        <dbReference type="Proteomes" id="UP001232063"/>
    </source>
</evidence>
<comment type="caution">
    <text evidence="3">The sequence shown here is derived from an EMBL/GenBank/DDBJ whole genome shotgun (WGS) entry which is preliminary data.</text>
</comment>
<dbReference type="RefSeq" id="WP_314516743.1">
    <property type="nucleotide sequence ID" value="NZ_JASJOU010000014.1"/>
</dbReference>
<name>A0AAE3RB98_9BACT</name>
<dbReference type="EMBL" id="JASJOU010000014">
    <property type="protein sequence ID" value="MDJ1505000.1"/>
    <property type="molecule type" value="Genomic_DNA"/>
</dbReference>
<evidence type="ECO:0000259" key="2">
    <source>
        <dbReference type="Pfam" id="PF18925"/>
    </source>
</evidence>
<keyword evidence="1" id="KW-0472">Membrane</keyword>
<keyword evidence="1" id="KW-0812">Transmembrane</keyword>
<protein>
    <submittedName>
        <fullName evidence="3">DUF5675 family protein</fullName>
    </submittedName>
</protein>
<dbReference type="AlphaFoldDB" id="A0AAE3RB98"/>
<feature type="domain" description="DUF5675" evidence="2">
    <location>
        <begin position="13"/>
        <end position="113"/>
    </location>
</feature>
<proteinExistence type="predicted"/>
<feature type="transmembrane region" description="Helical" evidence="1">
    <location>
        <begin position="143"/>
        <end position="163"/>
    </location>
</feature>
<keyword evidence="1" id="KW-1133">Transmembrane helix</keyword>
<organism evidence="3 4">
    <name type="scientific">Xanthocytophaga agilis</name>
    <dbReference type="NCBI Taxonomy" id="3048010"/>
    <lineage>
        <taxon>Bacteria</taxon>
        <taxon>Pseudomonadati</taxon>
        <taxon>Bacteroidota</taxon>
        <taxon>Cytophagia</taxon>
        <taxon>Cytophagales</taxon>
        <taxon>Rhodocytophagaceae</taxon>
        <taxon>Xanthocytophaga</taxon>
    </lineage>
</organism>
<evidence type="ECO:0000313" key="3">
    <source>
        <dbReference type="EMBL" id="MDJ1505000.1"/>
    </source>
</evidence>
<dbReference type="Proteomes" id="UP001232063">
    <property type="component" value="Unassembled WGS sequence"/>
</dbReference>
<gene>
    <name evidence="3" type="ORF">QNI22_30335</name>
</gene>
<evidence type="ECO:0000256" key="1">
    <source>
        <dbReference type="SAM" id="Phobius"/>
    </source>
</evidence>
<accession>A0AAE3RB98</accession>
<reference evidence="3" key="1">
    <citation type="submission" date="2023-05" db="EMBL/GenBank/DDBJ databases">
        <authorList>
            <person name="Zhang X."/>
        </authorList>
    </citation>
    <scope>NUCLEOTIDE SEQUENCE</scope>
    <source>
        <strain evidence="3">BD1B2-1</strain>
    </source>
</reference>
<keyword evidence="4" id="KW-1185">Reference proteome</keyword>